<evidence type="ECO:0000313" key="1">
    <source>
        <dbReference type="EMBL" id="MBD8081143.1"/>
    </source>
</evidence>
<dbReference type="Proteomes" id="UP000637299">
    <property type="component" value="Unassembled WGS sequence"/>
</dbReference>
<proteinExistence type="predicted"/>
<sequence length="226" mass="26832">MEKLNMELRNEILEISLWVEASVNKLITVNLSVENAVKSKSFNNSRGIPFGSKIDLLYDIETINKEEHIALELIAFIRNKFMHLVIYNTLTELFDASDNSWRKKLEKFAHEDKFETEEDYLNAFRKLQINVLNFLNEKFNKRKLENDKISELLLNHHEEYIDLQKKVKEFITEMFVLLTGELDKDNVTLEFQKILTQKLMLFAENTPAVNNLEVFKDKELLRRIFK</sequence>
<accession>A0ABR8Z764</accession>
<organism evidence="1 2">
    <name type="scientific">Chryseobacterium caseinilyticum</name>
    <dbReference type="NCBI Taxonomy" id="2771428"/>
    <lineage>
        <taxon>Bacteria</taxon>
        <taxon>Pseudomonadati</taxon>
        <taxon>Bacteroidota</taxon>
        <taxon>Flavobacteriia</taxon>
        <taxon>Flavobacteriales</taxon>
        <taxon>Weeksellaceae</taxon>
        <taxon>Chryseobacterium group</taxon>
        <taxon>Chryseobacterium</taxon>
    </lineage>
</organism>
<name>A0ABR8Z764_9FLAO</name>
<evidence type="ECO:0000313" key="2">
    <source>
        <dbReference type="Proteomes" id="UP000637299"/>
    </source>
</evidence>
<comment type="caution">
    <text evidence="1">The sequence shown here is derived from an EMBL/GenBank/DDBJ whole genome shotgun (WGS) entry which is preliminary data.</text>
</comment>
<gene>
    <name evidence="1" type="ORF">IC610_01765</name>
</gene>
<protein>
    <submittedName>
        <fullName evidence="1">Uncharacterized protein</fullName>
    </submittedName>
</protein>
<keyword evidence="2" id="KW-1185">Reference proteome</keyword>
<dbReference type="RefSeq" id="WP_191734957.1">
    <property type="nucleotide sequence ID" value="NZ_JACYFS010000001.1"/>
</dbReference>
<dbReference type="EMBL" id="JACYFS010000001">
    <property type="protein sequence ID" value="MBD8081143.1"/>
    <property type="molecule type" value="Genomic_DNA"/>
</dbReference>
<reference evidence="1 2" key="1">
    <citation type="submission" date="2020-09" db="EMBL/GenBank/DDBJ databases">
        <title>Genome seq and assembly of Chryseobacterium sp.</title>
        <authorList>
            <person name="Chhetri G."/>
        </authorList>
    </citation>
    <scope>NUCLEOTIDE SEQUENCE [LARGE SCALE GENOMIC DNA]</scope>
    <source>
        <strain evidence="1 2">GCR10</strain>
    </source>
</reference>